<keyword evidence="4 5" id="KW-0238">DNA-binding</keyword>
<dbReference type="GO" id="GO:0046983">
    <property type="term" value="F:protein dimerization activity"/>
    <property type="evidence" value="ECO:0007669"/>
    <property type="project" value="InterPro"/>
</dbReference>
<dbReference type="InterPro" id="IPR027454">
    <property type="entry name" value="Histone_HNS_N"/>
</dbReference>
<feature type="domain" description="DNA-binding protein H-NS-like C-terminal" evidence="6">
    <location>
        <begin position="87"/>
        <end position="134"/>
    </location>
</feature>
<evidence type="ECO:0000256" key="1">
    <source>
        <dbReference type="ARBA" id="ARBA00004453"/>
    </source>
</evidence>
<name>A0AAX0MG66_VIBPH</name>
<reference evidence="7 8" key="1">
    <citation type="submission" date="2015-08" db="EMBL/GenBank/DDBJ databases">
        <title>Draft Genome Sequences of Vibrio parahaemolyticus Strains.</title>
        <authorList>
            <person name="Gonzalez-Escalona N."/>
            <person name="DePaola A."/>
        </authorList>
    </citation>
    <scope>NUCLEOTIDE SEQUENCE [LARGE SCALE GENOMIC DNA]</scope>
    <source>
        <strain evidence="7 8">CFSAN001621</strain>
    </source>
</reference>
<proteinExistence type="inferred from homology"/>
<comment type="caution">
    <text evidence="7">The sequence shown here is derived from an EMBL/GenBank/DDBJ whole genome shotgun (WGS) entry which is preliminary data.</text>
</comment>
<evidence type="ECO:0000256" key="5">
    <source>
        <dbReference type="PIRNR" id="PIRNR002096"/>
    </source>
</evidence>
<evidence type="ECO:0000256" key="4">
    <source>
        <dbReference type="ARBA" id="ARBA00023125"/>
    </source>
</evidence>
<keyword evidence="3" id="KW-0963">Cytoplasm</keyword>
<dbReference type="GO" id="GO:0009295">
    <property type="term" value="C:nucleoid"/>
    <property type="evidence" value="ECO:0007669"/>
    <property type="project" value="UniProtKB-SubCell"/>
</dbReference>
<dbReference type="Proteomes" id="UP000191946">
    <property type="component" value="Unassembled WGS sequence"/>
</dbReference>
<keyword evidence="8" id="KW-1185">Reference proteome</keyword>
<organism evidence="7 8">
    <name type="scientific">Vibrio parahaemolyticus</name>
    <dbReference type="NCBI Taxonomy" id="670"/>
    <lineage>
        <taxon>Bacteria</taxon>
        <taxon>Pseudomonadati</taxon>
        <taxon>Pseudomonadota</taxon>
        <taxon>Gammaproteobacteria</taxon>
        <taxon>Vibrionales</taxon>
        <taxon>Vibrionaceae</taxon>
        <taxon>Vibrio</taxon>
    </lineage>
</organism>
<sequence>MSEFEKTLLNIRSLRALLRELTNAELEEAYSKFKTVVEERRLEEEAIRAEQIKKEEKLADIARQIKEQGLDVYELLSALSSTTPKKKGKRKPRPAKYKYIDTNGVEKTWTGQGRTPLVIQKALDEGKKLLDFAL</sequence>
<dbReference type="Pfam" id="PF00816">
    <property type="entry name" value="Histone_HNS"/>
    <property type="match status" value="1"/>
</dbReference>
<dbReference type="GO" id="GO:0001217">
    <property type="term" value="F:DNA-binding transcription repressor activity"/>
    <property type="evidence" value="ECO:0007669"/>
    <property type="project" value="TreeGrafter"/>
</dbReference>
<dbReference type="PANTHER" id="PTHR38097:SF2">
    <property type="entry name" value="DNA-BINDING PROTEIN STPA"/>
    <property type="match status" value="1"/>
</dbReference>
<dbReference type="InterPro" id="IPR037150">
    <property type="entry name" value="H-NS_C_dom_sf"/>
</dbReference>
<evidence type="ECO:0000256" key="3">
    <source>
        <dbReference type="ARBA" id="ARBA00022490"/>
    </source>
</evidence>
<dbReference type="GO" id="GO:0005829">
    <property type="term" value="C:cytosol"/>
    <property type="evidence" value="ECO:0007669"/>
    <property type="project" value="TreeGrafter"/>
</dbReference>
<comment type="subcellular location">
    <subcellularLocation>
        <location evidence="1">Cytoplasm</location>
        <location evidence="1">Nucleoid</location>
    </subcellularLocation>
</comment>
<protein>
    <recommendedName>
        <fullName evidence="5">DNA-binding protein</fullName>
    </recommendedName>
</protein>
<dbReference type="GO" id="GO:0032993">
    <property type="term" value="C:protein-DNA complex"/>
    <property type="evidence" value="ECO:0007669"/>
    <property type="project" value="TreeGrafter"/>
</dbReference>
<dbReference type="SMART" id="SM00528">
    <property type="entry name" value="HNS"/>
    <property type="match status" value="1"/>
</dbReference>
<dbReference type="GO" id="GO:0003680">
    <property type="term" value="F:minor groove of adenine-thymine-rich DNA binding"/>
    <property type="evidence" value="ECO:0007669"/>
    <property type="project" value="TreeGrafter"/>
</dbReference>
<dbReference type="InterPro" id="IPR054180">
    <property type="entry name" value="H-NS-like_N"/>
</dbReference>
<evidence type="ECO:0000256" key="2">
    <source>
        <dbReference type="ARBA" id="ARBA00010610"/>
    </source>
</evidence>
<evidence type="ECO:0000313" key="7">
    <source>
        <dbReference type="EMBL" id="OQK04089.1"/>
    </source>
</evidence>
<dbReference type="Gene3D" id="1.10.287.1050">
    <property type="entry name" value="H-NS histone-like proteins"/>
    <property type="match status" value="1"/>
</dbReference>
<dbReference type="Pfam" id="PF22470">
    <property type="entry name" value="Histone_HNS_N"/>
    <property type="match status" value="1"/>
</dbReference>
<accession>A0AAX0MG66</accession>
<evidence type="ECO:0000259" key="6">
    <source>
        <dbReference type="SMART" id="SM00528"/>
    </source>
</evidence>
<gene>
    <name evidence="7" type="ORF">AKG60_02590</name>
</gene>
<dbReference type="GO" id="GO:0000976">
    <property type="term" value="F:transcription cis-regulatory region binding"/>
    <property type="evidence" value="ECO:0007669"/>
    <property type="project" value="TreeGrafter"/>
</dbReference>
<dbReference type="EMBL" id="LHQV01000003">
    <property type="protein sequence ID" value="OQK04089.1"/>
    <property type="molecule type" value="Genomic_DNA"/>
</dbReference>
<dbReference type="PIRSF" id="PIRSF002096">
    <property type="entry name" value="HnS"/>
    <property type="match status" value="1"/>
</dbReference>
<dbReference type="GO" id="GO:0003681">
    <property type="term" value="F:bent DNA binding"/>
    <property type="evidence" value="ECO:0007669"/>
    <property type="project" value="TreeGrafter"/>
</dbReference>
<dbReference type="SUPFAM" id="SSF81273">
    <property type="entry name" value="H-NS histone-like proteins"/>
    <property type="match status" value="2"/>
</dbReference>
<dbReference type="InterPro" id="IPR027444">
    <property type="entry name" value="H-NS_C_dom"/>
</dbReference>
<dbReference type="Gene3D" id="4.10.430.10">
    <property type="entry name" value="Histone-like protein H-NS, C-terminal domain"/>
    <property type="match status" value="1"/>
</dbReference>
<dbReference type="GO" id="GO:0030527">
    <property type="term" value="F:structural constituent of chromatin"/>
    <property type="evidence" value="ECO:0007669"/>
    <property type="project" value="InterPro"/>
</dbReference>
<evidence type="ECO:0000313" key="8">
    <source>
        <dbReference type="Proteomes" id="UP000191946"/>
    </source>
</evidence>
<comment type="similarity">
    <text evidence="2 5">Belongs to the histone-like protein H-NS family.</text>
</comment>
<dbReference type="AlphaFoldDB" id="A0AAX0MG66"/>
<dbReference type="FunFam" id="4.10.430.10:FF:000001">
    <property type="entry name" value="DNA-binding protein"/>
    <property type="match status" value="1"/>
</dbReference>
<dbReference type="InterPro" id="IPR001801">
    <property type="entry name" value="Histone_HNS"/>
</dbReference>
<dbReference type="RefSeq" id="WP_005499492.1">
    <property type="nucleotide sequence ID" value="NZ_CP011885.1"/>
</dbReference>
<dbReference type="PANTHER" id="PTHR38097">
    <property type="match status" value="1"/>
</dbReference>